<feature type="transmembrane region" description="Helical" evidence="11">
    <location>
        <begin position="20"/>
        <end position="42"/>
    </location>
</feature>
<protein>
    <recommendedName>
        <fullName evidence="3">histidine kinase</fullName>
        <ecNumber evidence="3">2.7.13.3</ecNumber>
    </recommendedName>
</protein>
<keyword evidence="7 13" id="KW-0418">Kinase</keyword>
<accession>A0A6S6SA11</accession>
<evidence type="ECO:0000313" key="13">
    <source>
        <dbReference type="EMBL" id="CAA6802217.1"/>
    </source>
</evidence>
<dbReference type="PANTHER" id="PTHR45436">
    <property type="entry name" value="SENSOR HISTIDINE KINASE YKOH"/>
    <property type="match status" value="1"/>
</dbReference>
<dbReference type="InterPro" id="IPR004358">
    <property type="entry name" value="Sig_transdc_His_kin-like_C"/>
</dbReference>
<keyword evidence="8 11" id="KW-1133">Transmembrane helix</keyword>
<keyword evidence="4" id="KW-0597">Phosphoprotein</keyword>
<evidence type="ECO:0000256" key="1">
    <source>
        <dbReference type="ARBA" id="ARBA00000085"/>
    </source>
</evidence>
<keyword evidence="10 11" id="KW-0472">Membrane</keyword>
<dbReference type="InterPro" id="IPR003661">
    <property type="entry name" value="HisK_dim/P_dom"/>
</dbReference>
<evidence type="ECO:0000259" key="12">
    <source>
        <dbReference type="PROSITE" id="PS50109"/>
    </source>
</evidence>
<dbReference type="InterPro" id="IPR005467">
    <property type="entry name" value="His_kinase_dom"/>
</dbReference>
<evidence type="ECO:0000256" key="7">
    <source>
        <dbReference type="ARBA" id="ARBA00022777"/>
    </source>
</evidence>
<dbReference type="InterPro" id="IPR036890">
    <property type="entry name" value="HATPase_C_sf"/>
</dbReference>
<keyword evidence="6 11" id="KW-0812">Transmembrane</keyword>
<dbReference type="GO" id="GO:0005886">
    <property type="term" value="C:plasma membrane"/>
    <property type="evidence" value="ECO:0007669"/>
    <property type="project" value="TreeGrafter"/>
</dbReference>
<gene>
    <name evidence="13" type="ORF">HELGO_WM2549</name>
</gene>
<dbReference type="PRINTS" id="PR00344">
    <property type="entry name" value="BCTRLSENSOR"/>
</dbReference>
<organism evidence="13">
    <name type="scientific">uncultured Sulfurovum sp</name>
    <dbReference type="NCBI Taxonomy" id="269237"/>
    <lineage>
        <taxon>Bacteria</taxon>
        <taxon>Pseudomonadati</taxon>
        <taxon>Campylobacterota</taxon>
        <taxon>Epsilonproteobacteria</taxon>
        <taxon>Campylobacterales</taxon>
        <taxon>Sulfurovaceae</taxon>
        <taxon>Sulfurovum</taxon>
        <taxon>environmental samples</taxon>
    </lineage>
</organism>
<dbReference type="InterPro" id="IPR050428">
    <property type="entry name" value="TCS_sensor_his_kinase"/>
</dbReference>
<feature type="transmembrane region" description="Helical" evidence="11">
    <location>
        <begin position="164"/>
        <end position="187"/>
    </location>
</feature>
<reference evidence="13" key="1">
    <citation type="submission" date="2020-01" db="EMBL/GenBank/DDBJ databases">
        <authorList>
            <person name="Meier V. D."/>
            <person name="Meier V D."/>
        </authorList>
    </citation>
    <scope>NUCLEOTIDE SEQUENCE</scope>
    <source>
        <strain evidence="13">HLG_WM_MAG_01</strain>
    </source>
</reference>
<keyword evidence="5" id="KW-0808">Transferase</keyword>
<dbReference type="CDD" id="cd00082">
    <property type="entry name" value="HisKA"/>
    <property type="match status" value="1"/>
</dbReference>
<evidence type="ECO:0000256" key="3">
    <source>
        <dbReference type="ARBA" id="ARBA00012438"/>
    </source>
</evidence>
<comment type="catalytic activity">
    <reaction evidence="1">
        <text>ATP + protein L-histidine = ADP + protein N-phospho-L-histidine.</text>
        <dbReference type="EC" id="2.7.13.3"/>
    </reaction>
</comment>
<dbReference type="Gene3D" id="3.30.565.10">
    <property type="entry name" value="Histidine kinase-like ATPase, C-terminal domain"/>
    <property type="match status" value="1"/>
</dbReference>
<dbReference type="Pfam" id="PF00512">
    <property type="entry name" value="HisKA"/>
    <property type="match status" value="1"/>
</dbReference>
<dbReference type="GO" id="GO:0000155">
    <property type="term" value="F:phosphorelay sensor kinase activity"/>
    <property type="evidence" value="ECO:0007669"/>
    <property type="project" value="InterPro"/>
</dbReference>
<evidence type="ECO:0000256" key="5">
    <source>
        <dbReference type="ARBA" id="ARBA00022679"/>
    </source>
</evidence>
<dbReference type="InterPro" id="IPR003594">
    <property type="entry name" value="HATPase_dom"/>
</dbReference>
<evidence type="ECO:0000256" key="8">
    <source>
        <dbReference type="ARBA" id="ARBA00022989"/>
    </source>
</evidence>
<dbReference type="EC" id="2.7.13.3" evidence="3"/>
<sequence>MTILKEKVIVLTSYERKSLFRFLTVYLVSVFILLSIIGYLFFENNRAAMKSAMKYEMMYQSRMISSEIVMKAMKMKKADYEHFNAVAFLKNLNHCRFEVGYYDTNKRPLYTQIDNVSTFDIDFFEKNKKCYTVSEDTSEHLGIRYVVLKENDLAQSFVDLRVKIIGYLIFSFILMGIVGFFLGKLFLRPVREQIESLDQFISDTTHELNTPISAILMTIQSLKNVEPKKMMRLEASAKRLSTMYGSLTYRLEGGVEPSEELCLAKIIEERIEFMKELMDSKRLSLNLDIEPTKIMMPKRSVYRLIDNLVSNAIKYSNVDGKIRIGLKDNTLEVEDKGIGIDEAVQEDIFRRYYRANDERGGFGIGLSIVLSICKQYKIKLGLNSKKGEGSIFKLTFPFK</sequence>
<dbReference type="Pfam" id="PF02518">
    <property type="entry name" value="HATPase_c"/>
    <property type="match status" value="1"/>
</dbReference>
<evidence type="ECO:0000256" key="4">
    <source>
        <dbReference type="ARBA" id="ARBA00022553"/>
    </source>
</evidence>
<proteinExistence type="predicted"/>
<evidence type="ECO:0000256" key="6">
    <source>
        <dbReference type="ARBA" id="ARBA00022692"/>
    </source>
</evidence>
<feature type="domain" description="Histidine kinase" evidence="12">
    <location>
        <begin position="203"/>
        <end position="399"/>
    </location>
</feature>
<dbReference type="SMART" id="SM00387">
    <property type="entry name" value="HATPase_c"/>
    <property type="match status" value="1"/>
</dbReference>
<name>A0A6S6SA11_9BACT</name>
<dbReference type="SUPFAM" id="SSF47384">
    <property type="entry name" value="Homodimeric domain of signal transducing histidine kinase"/>
    <property type="match status" value="1"/>
</dbReference>
<dbReference type="AlphaFoldDB" id="A0A6S6SA11"/>
<evidence type="ECO:0000256" key="9">
    <source>
        <dbReference type="ARBA" id="ARBA00023012"/>
    </source>
</evidence>
<comment type="subcellular location">
    <subcellularLocation>
        <location evidence="2">Membrane</location>
        <topology evidence="2">Multi-pass membrane protein</topology>
    </subcellularLocation>
</comment>
<evidence type="ECO:0000256" key="10">
    <source>
        <dbReference type="ARBA" id="ARBA00023136"/>
    </source>
</evidence>
<dbReference type="PANTHER" id="PTHR45436:SF15">
    <property type="entry name" value="SENSOR HISTIDINE KINASE CUSS"/>
    <property type="match status" value="1"/>
</dbReference>
<dbReference type="SUPFAM" id="SSF55874">
    <property type="entry name" value="ATPase domain of HSP90 chaperone/DNA topoisomerase II/histidine kinase"/>
    <property type="match status" value="1"/>
</dbReference>
<dbReference type="Gene3D" id="1.10.287.130">
    <property type="match status" value="1"/>
</dbReference>
<dbReference type="PROSITE" id="PS50109">
    <property type="entry name" value="HIS_KIN"/>
    <property type="match status" value="1"/>
</dbReference>
<dbReference type="InterPro" id="IPR036097">
    <property type="entry name" value="HisK_dim/P_sf"/>
</dbReference>
<dbReference type="SMART" id="SM00388">
    <property type="entry name" value="HisKA"/>
    <property type="match status" value="1"/>
</dbReference>
<keyword evidence="9" id="KW-0902">Two-component regulatory system</keyword>
<evidence type="ECO:0000256" key="2">
    <source>
        <dbReference type="ARBA" id="ARBA00004141"/>
    </source>
</evidence>
<dbReference type="EMBL" id="CACVAS010000020">
    <property type="protein sequence ID" value="CAA6802217.1"/>
    <property type="molecule type" value="Genomic_DNA"/>
</dbReference>
<evidence type="ECO:0000256" key="11">
    <source>
        <dbReference type="SAM" id="Phobius"/>
    </source>
</evidence>